<dbReference type="EMBL" id="VKQN01000001">
    <property type="protein sequence ID" value="MDR4174926.1"/>
    <property type="molecule type" value="Genomic_DNA"/>
</dbReference>
<evidence type="ECO:0000313" key="3">
    <source>
        <dbReference type="EMBL" id="QKH22799.1"/>
    </source>
</evidence>
<reference evidence="3 5" key="3">
    <citation type="submission" date="2020-05" db="EMBL/GenBank/DDBJ databases">
        <title>FDA dAtabase for Regulatory Grade micrObial Sequences (FDA-ARGOS): Supporting development and validation of Infectious Disease Dx tests.</title>
        <authorList>
            <person name="Nelson B."/>
            <person name="Plummer A."/>
            <person name="Tallon L."/>
            <person name="Sadzewicz L."/>
            <person name="Zhao X."/>
            <person name="Vavikolanu K."/>
            <person name="Mehta A."/>
            <person name="Aluvathingal J."/>
            <person name="Nadendla S."/>
            <person name="Myers T."/>
            <person name="Yan Y."/>
            <person name="Sichtig H."/>
        </authorList>
    </citation>
    <scope>NUCLEOTIDE SEQUENCE [LARGE SCALE GENOMIC DNA]</scope>
    <source>
        <strain evidence="3 5">FDAARGOS_795</strain>
        <plasmid evidence="3 5">unnamed3</plasmid>
    </source>
</reference>
<dbReference type="Proteomes" id="UP001181533">
    <property type="component" value="Unassembled WGS sequence"/>
</dbReference>
<sequence length="80" mass="9545">MARTKWVKQPNFEQYHSHHITIEHYGEKVPMYTILLNPQIGRYVIGSFYAFTSEYTPFQPHLNFGTVEEAKKYIDSNYNK</sequence>
<protein>
    <submittedName>
        <fullName evidence="3">Uncharacterized protein</fullName>
    </submittedName>
</protein>
<evidence type="ECO:0000313" key="5">
    <source>
        <dbReference type="Proteomes" id="UP000501107"/>
    </source>
</evidence>
<dbReference type="Proteomes" id="UP000031876">
    <property type="component" value="Plasmid 2"/>
</dbReference>
<gene>
    <name evidence="1" type="ORF">BF38_5750</name>
    <name evidence="2" type="ORF">FO599_02105</name>
    <name evidence="3" type="ORF">FOC89_02105</name>
</gene>
<organism evidence="3 5">
    <name type="scientific">Bacillus thuringiensis</name>
    <dbReference type="NCBI Taxonomy" id="1428"/>
    <lineage>
        <taxon>Bacteria</taxon>
        <taxon>Bacillati</taxon>
        <taxon>Bacillota</taxon>
        <taxon>Bacilli</taxon>
        <taxon>Bacillales</taxon>
        <taxon>Bacillaceae</taxon>
        <taxon>Bacillus</taxon>
        <taxon>Bacillus cereus group</taxon>
    </lineage>
</organism>
<geneLocation type="plasmid" evidence="3 5">
    <name>unnamed3</name>
</geneLocation>
<name>A0A0B5NJ55_BACTU</name>
<dbReference type="Proteomes" id="UP000501107">
    <property type="component" value="Plasmid unnamed3"/>
</dbReference>
<geneLocation type="plasmid" evidence="1 4">
    <name>2</name>
</geneLocation>
<evidence type="ECO:0000313" key="2">
    <source>
        <dbReference type="EMBL" id="MDR4174926.1"/>
    </source>
</evidence>
<dbReference type="RefSeq" id="WP_000124639.1">
    <property type="nucleotide sequence ID" value="NZ_CP009334.1"/>
</dbReference>
<reference evidence="2" key="2">
    <citation type="submission" date="2019-07" db="EMBL/GenBank/DDBJ databases">
        <title>Phylogenomic Reclassification of ATCC Bacillus Strains and Various Taxa within the Genus Bacillus.</title>
        <authorList>
            <person name="Riojas M.A."/>
            <person name="Frank A.M."/>
            <person name="Fenn S.L."/>
            <person name="King S.P."/>
            <person name="Brower S.M."/>
            <person name="Hazbon M.H."/>
        </authorList>
    </citation>
    <scope>NUCLEOTIDE SEQUENCE</scope>
    <source>
        <strain evidence="2">ATCC 35646</strain>
    </source>
</reference>
<proteinExistence type="predicted"/>
<keyword evidence="3" id="KW-0614">Plasmid</keyword>
<accession>A0A0B5NJ55</accession>
<evidence type="ECO:0000313" key="1">
    <source>
        <dbReference type="EMBL" id="AJG73986.1"/>
    </source>
</evidence>
<dbReference type="EMBL" id="CP009334">
    <property type="protein sequence ID" value="AJG73986.1"/>
    <property type="molecule type" value="Genomic_DNA"/>
</dbReference>
<evidence type="ECO:0000313" key="4">
    <source>
        <dbReference type="Proteomes" id="UP000031876"/>
    </source>
</evidence>
<reference evidence="1 4" key="1">
    <citation type="journal article" date="2015" name="Genome Announc.">
        <title>Complete genome sequences for 35 biothreat assay-relevant bacillus species.</title>
        <authorList>
            <person name="Johnson S.L."/>
            <person name="Daligault H.E."/>
            <person name="Davenport K.W."/>
            <person name="Jaissle J."/>
            <person name="Frey K.G."/>
            <person name="Ladner J.T."/>
            <person name="Broomall S.M."/>
            <person name="Bishop-Lilly K.A."/>
            <person name="Bruce D.C."/>
            <person name="Gibbons H.S."/>
            <person name="Coyne S.R."/>
            <person name="Lo C.C."/>
            <person name="Meincke L."/>
            <person name="Munk A.C."/>
            <person name="Koroleva G.I."/>
            <person name="Rosenzweig C.N."/>
            <person name="Palacios G.F."/>
            <person name="Redden C.L."/>
            <person name="Minogue T.D."/>
            <person name="Chain P.S."/>
        </authorList>
    </citation>
    <scope>NUCLEOTIDE SEQUENCE [LARGE SCALE GENOMIC DNA]</scope>
    <source>
        <strain evidence="1 4">HD1011</strain>
        <plasmid evidence="1 4">2</plasmid>
    </source>
</reference>
<dbReference type="EMBL" id="CP053979">
    <property type="protein sequence ID" value="QKH22799.1"/>
    <property type="molecule type" value="Genomic_DNA"/>
</dbReference>
<dbReference type="AlphaFoldDB" id="A0A0B5NJ55"/>
<dbReference type="KEGG" id="btw:BF38_5750"/>